<proteinExistence type="predicted"/>
<feature type="signal peptide" evidence="1">
    <location>
        <begin position="1"/>
        <end position="15"/>
    </location>
</feature>
<dbReference type="AlphaFoldDB" id="A0A843UZ51"/>
<feature type="chain" id="PRO_5032303301" evidence="1">
    <location>
        <begin position="16"/>
        <end position="113"/>
    </location>
</feature>
<organism evidence="2 3">
    <name type="scientific">Colocasia esculenta</name>
    <name type="common">Wild taro</name>
    <name type="synonym">Arum esculentum</name>
    <dbReference type="NCBI Taxonomy" id="4460"/>
    <lineage>
        <taxon>Eukaryota</taxon>
        <taxon>Viridiplantae</taxon>
        <taxon>Streptophyta</taxon>
        <taxon>Embryophyta</taxon>
        <taxon>Tracheophyta</taxon>
        <taxon>Spermatophyta</taxon>
        <taxon>Magnoliopsida</taxon>
        <taxon>Liliopsida</taxon>
        <taxon>Araceae</taxon>
        <taxon>Aroideae</taxon>
        <taxon>Colocasieae</taxon>
        <taxon>Colocasia</taxon>
    </lineage>
</organism>
<keyword evidence="1" id="KW-0732">Signal</keyword>
<keyword evidence="3" id="KW-1185">Reference proteome</keyword>
<name>A0A843UZ51_COLES</name>
<dbReference type="Proteomes" id="UP000652761">
    <property type="component" value="Unassembled WGS sequence"/>
</dbReference>
<protein>
    <submittedName>
        <fullName evidence="2">Uncharacterized protein</fullName>
    </submittedName>
</protein>
<dbReference type="OrthoDB" id="3907302at2759"/>
<comment type="caution">
    <text evidence="2">The sequence shown here is derived from an EMBL/GenBank/DDBJ whole genome shotgun (WGS) entry which is preliminary data.</text>
</comment>
<evidence type="ECO:0000313" key="2">
    <source>
        <dbReference type="EMBL" id="MQL86864.1"/>
    </source>
</evidence>
<evidence type="ECO:0000256" key="1">
    <source>
        <dbReference type="SAM" id="SignalP"/>
    </source>
</evidence>
<evidence type="ECO:0000313" key="3">
    <source>
        <dbReference type="Proteomes" id="UP000652761"/>
    </source>
</evidence>
<sequence>MLKLFFLLNFIDCWSHTSTSLSSSQATLMAEDSPSPEAIGDDWHLLKVDDNLQLFRSIELPWDMLNVEKELLKSNMEPVTNTAKRWATAQVHIRVSEPKAVAKKLCVPARGGS</sequence>
<gene>
    <name evidence="2" type="ORF">Taro_019399</name>
</gene>
<accession>A0A843UZ51</accession>
<reference evidence="2" key="1">
    <citation type="submission" date="2017-07" db="EMBL/GenBank/DDBJ databases">
        <title>Taro Niue Genome Assembly and Annotation.</title>
        <authorList>
            <person name="Atibalentja N."/>
            <person name="Keating K."/>
            <person name="Fields C.J."/>
        </authorList>
    </citation>
    <scope>NUCLEOTIDE SEQUENCE</scope>
    <source>
        <strain evidence="2">Niue_2</strain>
        <tissue evidence="2">Leaf</tissue>
    </source>
</reference>
<dbReference type="EMBL" id="NMUH01000932">
    <property type="protein sequence ID" value="MQL86864.1"/>
    <property type="molecule type" value="Genomic_DNA"/>
</dbReference>